<dbReference type="InterPro" id="IPR010982">
    <property type="entry name" value="Lambda_DNA-bd_dom_sf"/>
</dbReference>
<dbReference type="CDD" id="cd00093">
    <property type="entry name" value="HTH_XRE"/>
    <property type="match status" value="1"/>
</dbReference>
<dbReference type="GO" id="GO:0003677">
    <property type="term" value="F:DNA binding"/>
    <property type="evidence" value="ECO:0007669"/>
    <property type="project" value="InterPro"/>
</dbReference>
<evidence type="ECO:0000313" key="3">
    <source>
        <dbReference type="Proteomes" id="UP001165124"/>
    </source>
</evidence>
<dbReference type="PROSITE" id="PS50943">
    <property type="entry name" value="HTH_CROC1"/>
    <property type="match status" value="1"/>
</dbReference>
<evidence type="ECO:0000313" key="2">
    <source>
        <dbReference type="EMBL" id="GLW65922.1"/>
    </source>
</evidence>
<accession>A0A9W6Q080</accession>
<dbReference type="InterPro" id="IPR001387">
    <property type="entry name" value="Cro/C1-type_HTH"/>
</dbReference>
<sequence length="405" mass="43769">MHSEITIGVRLRTLRRWRGMSLDELAGLSGLSKSHLSRVERGLRALDRRSHIAAIANALRVSETDLVGGPHLTKDPVQSGPHLAIPALRVAIQANTLTEPAIDRARPLDDLARLVKDELEPLRRACDYAAIGQILPGVLDELHWHAAQPADEAAHRLALETLVEACVCATFTTKNLGYPDLAYTAASRAAEAAAVLDDPAVTGKAEFLRLQTLPKAAQRQALLAAERAADRLEPHASATPCGIEALGMIVLSASLAAATLYKTDSAEHWLAEAARLATQVSDDPMTNWQSFSATNVQVWRVTVEVERGLAGGGVLELAQDVNETRLGRSSRRAALCVDVARGLARDARTRDEAVKWLSRAEKIAPQRIRNSATARDTIAVMLEQARIASQARELRGMAARMGIAH</sequence>
<organism evidence="2 3">
    <name type="scientific">Actinomadura rubrobrunea</name>
    <dbReference type="NCBI Taxonomy" id="115335"/>
    <lineage>
        <taxon>Bacteria</taxon>
        <taxon>Bacillati</taxon>
        <taxon>Actinomycetota</taxon>
        <taxon>Actinomycetes</taxon>
        <taxon>Streptosporangiales</taxon>
        <taxon>Thermomonosporaceae</taxon>
        <taxon>Actinomadura</taxon>
    </lineage>
</organism>
<dbReference type="AlphaFoldDB" id="A0A9W6Q080"/>
<comment type="caution">
    <text evidence="2">The sequence shown here is derived from an EMBL/GenBank/DDBJ whole genome shotgun (WGS) entry which is preliminary data.</text>
</comment>
<dbReference type="SUPFAM" id="SSF47413">
    <property type="entry name" value="lambda repressor-like DNA-binding domains"/>
    <property type="match status" value="1"/>
</dbReference>
<dbReference type="SMART" id="SM00530">
    <property type="entry name" value="HTH_XRE"/>
    <property type="match status" value="1"/>
</dbReference>
<proteinExistence type="predicted"/>
<evidence type="ECO:0000259" key="1">
    <source>
        <dbReference type="PROSITE" id="PS50943"/>
    </source>
</evidence>
<reference evidence="2" key="1">
    <citation type="submission" date="2023-02" db="EMBL/GenBank/DDBJ databases">
        <title>Actinomadura rubrobrunea NBRC 14622.</title>
        <authorList>
            <person name="Ichikawa N."/>
            <person name="Sato H."/>
            <person name="Tonouchi N."/>
        </authorList>
    </citation>
    <scope>NUCLEOTIDE SEQUENCE</scope>
    <source>
        <strain evidence="2">NBRC 14622</strain>
    </source>
</reference>
<dbReference type="Proteomes" id="UP001165124">
    <property type="component" value="Unassembled WGS sequence"/>
</dbReference>
<gene>
    <name evidence="2" type="ORF">Arub01_41660</name>
</gene>
<keyword evidence="3" id="KW-1185">Reference proteome</keyword>
<dbReference type="RefSeq" id="WP_169803820.1">
    <property type="nucleotide sequence ID" value="NZ_BSRZ01000011.1"/>
</dbReference>
<dbReference type="Gene3D" id="1.10.260.40">
    <property type="entry name" value="lambda repressor-like DNA-binding domains"/>
    <property type="match status" value="1"/>
</dbReference>
<dbReference type="Pfam" id="PF13560">
    <property type="entry name" value="HTH_31"/>
    <property type="match status" value="1"/>
</dbReference>
<dbReference type="EMBL" id="BSRZ01000011">
    <property type="protein sequence ID" value="GLW65922.1"/>
    <property type="molecule type" value="Genomic_DNA"/>
</dbReference>
<protein>
    <submittedName>
        <fullName evidence="2">Transcriptional regulator</fullName>
    </submittedName>
</protein>
<name>A0A9W6Q080_9ACTN</name>
<feature type="domain" description="HTH cro/C1-type" evidence="1">
    <location>
        <begin position="11"/>
        <end position="66"/>
    </location>
</feature>